<dbReference type="NCBIfam" id="NF003828">
    <property type="entry name" value="PRK05416.1"/>
    <property type="match status" value="1"/>
</dbReference>
<keyword evidence="2 4" id="KW-0067">ATP-binding</keyword>
<keyword evidence="8" id="KW-1185">Reference proteome</keyword>
<evidence type="ECO:0000313" key="7">
    <source>
        <dbReference type="EMBL" id="UNM95022.1"/>
    </source>
</evidence>
<dbReference type="PANTHER" id="PTHR30448:SF0">
    <property type="entry name" value="RNASE ADAPTER PROTEIN RAPZ"/>
    <property type="match status" value="1"/>
</dbReference>
<dbReference type="Proteomes" id="UP000829542">
    <property type="component" value="Chromosome"/>
</dbReference>
<dbReference type="InterPro" id="IPR053930">
    <property type="entry name" value="RapZ-like_N"/>
</dbReference>
<organism evidence="7 8">
    <name type="scientific">Ignatzschineria rhizosphaerae</name>
    <dbReference type="NCBI Taxonomy" id="2923279"/>
    <lineage>
        <taxon>Bacteria</taxon>
        <taxon>Pseudomonadati</taxon>
        <taxon>Pseudomonadota</taxon>
        <taxon>Gammaproteobacteria</taxon>
        <taxon>Cardiobacteriales</taxon>
        <taxon>Ignatzschineriaceae</taxon>
        <taxon>Ignatzschineria</taxon>
    </lineage>
</organism>
<dbReference type="HAMAP" id="MF_00636">
    <property type="entry name" value="RapZ_like"/>
    <property type="match status" value="1"/>
</dbReference>
<dbReference type="Pfam" id="PF22740">
    <property type="entry name" value="PapZ_C"/>
    <property type="match status" value="1"/>
</dbReference>
<proteinExistence type="inferred from homology"/>
<protein>
    <submittedName>
        <fullName evidence="7">RNase adapter RapZ</fullName>
    </submittedName>
</protein>
<dbReference type="InterPro" id="IPR053931">
    <property type="entry name" value="RapZ_C"/>
</dbReference>
<dbReference type="EMBL" id="CP093379">
    <property type="protein sequence ID" value="UNM95022.1"/>
    <property type="molecule type" value="Genomic_DNA"/>
</dbReference>
<feature type="binding site" evidence="4">
    <location>
        <begin position="10"/>
        <end position="17"/>
    </location>
    <ligand>
        <name>ATP</name>
        <dbReference type="ChEBI" id="CHEBI:30616"/>
    </ligand>
</feature>
<evidence type="ECO:0000259" key="5">
    <source>
        <dbReference type="Pfam" id="PF03668"/>
    </source>
</evidence>
<evidence type="ECO:0000259" key="6">
    <source>
        <dbReference type="Pfam" id="PF22740"/>
    </source>
</evidence>
<dbReference type="RefSeq" id="WP_242146860.1">
    <property type="nucleotide sequence ID" value="NZ_CP093379.1"/>
</dbReference>
<keyword evidence="3 4" id="KW-0342">GTP-binding</keyword>
<feature type="binding site" evidence="4">
    <location>
        <begin position="60"/>
        <end position="63"/>
    </location>
    <ligand>
        <name>GTP</name>
        <dbReference type="ChEBI" id="CHEBI:37565"/>
    </ligand>
</feature>
<dbReference type="PIRSF" id="PIRSF005052">
    <property type="entry name" value="P-loopkin"/>
    <property type="match status" value="1"/>
</dbReference>
<evidence type="ECO:0000256" key="2">
    <source>
        <dbReference type="ARBA" id="ARBA00022840"/>
    </source>
</evidence>
<name>A0ABY3WWN3_9GAMM</name>
<feature type="domain" description="RapZ C-terminal" evidence="6">
    <location>
        <begin position="168"/>
        <end position="284"/>
    </location>
</feature>
<evidence type="ECO:0000256" key="1">
    <source>
        <dbReference type="ARBA" id="ARBA00022741"/>
    </source>
</evidence>
<accession>A0ABY3WWN3</accession>
<reference evidence="7 8" key="1">
    <citation type="submission" date="2022-03" db="EMBL/GenBank/DDBJ databases">
        <title>Ignatzschineria rhizosphaerae HR5S32.</title>
        <authorList>
            <person name="Sun J.Q."/>
            <person name="Feng J.Y."/>
        </authorList>
    </citation>
    <scope>NUCLEOTIDE SEQUENCE [LARGE SCALE GENOMIC DNA]</scope>
    <source>
        <strain evidence="7 8">HR5S32</strain>
    </source>
</reference>
<feature type="domain" description="RapZ-like N-terminal" evidence="5">
    <location>
        <begin position="4"/>
        <end position="161"/>
    </location>
</feature>
<sequence>MVQQMVIISGLSGSGKSIALQTLEDDGFFCIDNLPISFVPRFIEEIQQKKGIARLAIGVDARSFPEDLSEVELIFDEIEACTALTPKILFLDANDDVLIKRYSHTRRRHPLSGIEKSLVDAIHFERELLSPIRHRANVFVDTSFLNVHELRSILKQRLIENEGNSLFIHIISFGYRNGVPLDADFVFDARMLTNPHWIPHLREYTGLDQEIVDFFADTEDIQDFYNDIASFITKWLPSFKKGTRSYLTIAVGCTGGKHRSVYLAQRLFELLQAENNVLVKHREINI</sequence>
<evidence type="ECO:0000256" key="3">
    <source>
        <dbReference type="ARBA" id="ARBA00023134"/>
    </source>
</evidence>
<evidence type="ECO:0000313" key="8">
    <source>
        <dbReference type="Proteomes" id="UP000829542"/>
    </source>
</evidence>
<dbReference type="PANTHER" id="PTHR30448">
    <property type="entry name" value="RNASE ADAPTER PROTEIN RAPZ"/>
    <property type="match status" value="1"/>
</dbReference>
<dbReference type="Pfam" id="PF03668">
    <property type="entry name" value="RapZ-like_N"/>
    <property type="match status" value="1"/>
</dbReference>
<keyword evidence="1 4" id="KW-0547">Nucleotide-binding</keyword>
<dbReference type="InterPro" id="IPR005337">
    <property type="entry name" value="RapZ-like"/>
</dbReference>
<gene>
    <name evidence="7" type="primary">rapZ</name>
    <name evidence="7" type="ORF">MMG00_07160</name>
</gene>
<evidence type="ECO:0000256" key="4">
    <source>
        <dbReference type="HAMAP-Rule" id="MF_00636"/>
    </source>
</evidence>